<dbReference type="Pfam" id="PF02391">
    <property type="entry name" value="MoaE"/>
    <property type="match status" value="1"/>
</dbReference>
<dbReference type="InterPro" id="IPR003448">
    <property type="entry name" value="Mopterin_biosynth_MoaE"/>
</dbReference>
<dbReference type="EMBL" id="AGNL01034105">
    <property type="protein sequence ID" value="EJK55401.1"/>
    <property type="molecule type" value="Genomic_DNA"/>
</dbReference>
<dbReference type="InterPro" id="IPR036563">
    <property type="entry name" value="MoaE_sf"/>
</dbReference>
<dbReference type="PANTHER" id="PTHR23404">
    <property type="entry name" value="MOLYBDOPTERIN SYNTHASE RELATED"/>
    <property type="match status" value="1"/>
</dbReference>
<feature type="region of interest" description="Disordered" evidence="2">
    <location>
        <begin position="163"/>
        <end position="183"/>
    </location>
</feature>
<dbReference type="Proteomes" id="UP000266841">
    <property type="component" value="Unassembled WGS sequence"/>
</dbReference>
<dbReference type="eggNOG" id="KOG3307">
    <property type="taxonomic scope" value="Eukaryota"/>
</dbReference>
<accession>K0S307</accession>
<dbReference type="GO" id="GO:0008270">
    <property type="term" value="F:zinc ion binding"/>
    <property type="evidence" value="ECO:0007669"/>
    <property type="project" value="UniProtKB-KW"/>
</dbReference>
<feature type="domain" description="SWIM-type" evidence="3">
    <location>
        <begin position="649"/>
        <end position="689"/>
    </location>
</feature>
<keyword evidence="1" id="KW-0863">Zinc-finger</keyword>
<organism evidence="4 5">
    <name type="scientific">Thalassiosira oceanica</name>
    <name type="common">Marine diatom</name>
    <dbReference type="NCBI Taxonomy" id="159749"/>
    <lineage>
        <taxon>Eukaryota</taxon>
        <taxon>Sar</taxon>
        <taxon>Stramenopiles</taxon>
        <taxon>Ochrophyta</taxon>
        <taxon>Bacillariophyta</taxon>
        <taxon>Coscinodiscophyceae</taxon>
        <taxon>Thalassiosirophycidae</taxon>
        <taxon>Thalassiosirales</taxon>
        <taxon>Thalassiosiraceae</taxon>
        <taxon>Thalassiosira</taxon>
    </lineage>
</organism>
<feature type="region of interest" description="Disordered" evidence="2">
    <location>
        <begin position="933"/>
        <end position="952"/>
    </location>
</feature>
<dbReference type="GO" id="GO:0006777">
    <property type="term" value="P:Mo-molybdopterin cofactor biosynthetic process"/>
    <property type="evidence" value="ECO:0007669"/>
    <property type="project" value="InterPro"/>
</dbReference>
<dbReference type="OrthoDB" id="5531344at2759"/>
<reference evidence="4 5" key="1">
    <citation type="journal article" date="2012" name="Genome Biol.">
        <title>Genome and low-iron response of an oceanic diatom adapted to chronic iron limitation.</title>
        <authorList>
            <person name="Lommer M."/>
            <person name="Specht M."/>
            <person name="Roy A.S."/>
            <person name="Kraemer L."/>
            <person name="Andreson R."/>
            <person name="Gutowska M.A."/>
            <person name="Wolf J."/>
            <person name="Bergner S.V."/>
            <person name="Schilhabel M.B."/>
            <person name="Klostermeier U.C."/>
            <person name="Beiko R.G."/>
            <person name="Rosenstiel P."/>
            <person name="Hippler M."/>
            <person name="Laroche J."/>
        </authorList>
    </citation>
    <scope>NUCLEOTIDE SEQUENCE [LARGE SCALE GENOMIC DNA]</scope>
    <source>
        <strain evidence="4 5">CCMP1005</strain>
    </source>
</reference>
<sequence length="1333" mass="149731">MDQSQVNELLADDLCFNVSVFRLQLCRTDSSDCELEDVDLVQFLVCQEKLDEELEDSDKKIAASIPGSDEHDAAVKEKKAVTNKIFRYKRAHFKQALDTDLLYFPPSVTRDNVVHYVNDAAKKQQLGFEVVMLRSAPRKNVKEGVNSKDASNRILLGCSRGIKHRDRSAKRSTNSTSTKPRTNADLCRQQFPVYERVHDGRMFIRRNGGCSWRHNHPNECYVHTGVRALPDETREKVVELLRRGVPTSSIKELVDVEAGIELSSTAINALKYRVELSASNKGKGVPTATELLAELDAREDVDYVVLKGSYDEALDKVRINKQRRKKKGGKVELNESCEVKDLGEEADDSVKNVVKGLSLGNGEYLTVAVAWVTAEGRVHHMKYPFLLGYDETFRTNAEKRPLARLCGMTLDHKLLCFVEAFLPSKQKWVLNWLWRDVYPVLLDKPSLKKTQCIKVDQDEHNWLACTSNIEHEPYAYGDAIAGLCNWHKINRNFTVKVIKCVDKSNESDCFFFDEVEKWFYSFTYNIMNKEQEFDSMSKLLAFVDMAEGVCSKNLVKEVRNYIRTSFELDLYRLSFRHYKDVGMNTLDGSPAKTRTVSIEDSQSGPQEYLLAGPPSVCRTVGERTILVRHSEKSRVYSHVYPVYHMTHTLRIRLIEIDGKEWWCIVCDCDYFKCHKCPCRHIYCYIERKPIVSDFYPEATKLYAMHYAETGKEKYTAFVDRVRRNLEANGGVLVPKETLENLNGVNMIDDLASFLPKSMGGDAPADPFDANGHKDCINLSELTEKPSLQPSTSGVRHRGGMASKHKMGTMNPYTEYLPLYESSMKLVPQQKGLREAAHEAVVRNFNNLHQDLYALSLGDNRMSSSVARDGQLSSLPAMETAPMRKNYGNMKGRDPARTKCRAVPGLDINASAVRRLSEARLLIAESRRGLKCSRSSGAAAKSTRNQRSPARTKCRAVPGLDINASAVRRLSEARLLIAESRRGLKCSRSSGAAAKSTRNQRSRARTKCRAFPGLDINASAPPDVYPRLANQLRGEESIILQPMLAKYRCNGFFQADESSARDLEQEMSGMCPPETIDAAVATADAAVTRRLVQKQRQIAQSTRSEARIEGRETGVRPESTLQAILSKEPNKSTQFPTGQSFISATNMAESSIEALSDGTPHRPVPRQASRADGAEGDESAFMVDVSEALPSNDAIQSFLASPECGAISTFVGITRNNFDGKVVTHLSYEGYRPMAIKELTSLCRDAKLKFGTVDKLVAVHILGDCPVGQASVVVGCSSPHRREAIRCTEFLIDELKGRVPIWKKEVYEGDGGSVWKENVEWHEGRRRRVMVRQE</sequence>
<proteinExistence type="predicted"/>
<keyword evidence="1" id="KW-0862">Zinc</keyword>
<dbReference type="InterPro" id="IPR007527">
    <property type="entry name" value="Znf_SWIM"/>
</dbReference>
<keyword evidence="1" id="KW-0479">Metal-binding</keyword>
<protein>
    <recommendedName>
        <fullName evidence="3">SWIM-type domain-containing protein</fullName>
    </recommendedName>
</protein>
<evidence type="ECO:0000259" key="3">
    <source>
        <dbReference type="PROSITE" id="PS50966"/>
    </source>
</evidence>
<evidence type="ECO:0000256" key="1">
    <source>
        <dbReference type="PROSITE-ProRule" id="PRU00325"/>
    </source>
</evidence>
<dbReference type="CDD" id="cd00756">
    <property type="entry name" value="MoaE"/>
    <property type="match status" value="1"/>
</dbReference>
<dbReference type="PROSITE" id="PS50966">
    <property type="entry name" value="ZF_SWIM"/>
    <property type="match status" value="1"/>
</dbReference>
<evidence type="ECO:0000313" key="5">
    <source>
        <dbReference type="Proteomes" id="UP000266841"/>
    </source>
</evidence>
<comment type="caution">
    <text evidence="4">The sequence shown here is derived from an EMBL/GenBank/DDBJ whole genome shotgun (WGS) entry which is preliminary data.</text>
</comment>
<evidence type="ECO:0000313" key="4">
    <source>
        <dbReference type="EMBL" id="EJK55401.1"/>
    </source>
</evidence>
<name>K0S307_THAOC</name>
<dbReference type="SUPFAM" id="SSF54690">
    <property type="entry name" value="Molybdopterin synthase subunit MoaE"/>
    <property type="match status" value="1"/>
</dbReference>
<dbReference type="Gene3D" id="3.90.1170.40">
    <property type="entry name" value="Molybdopterin biosynthesis MoaE subunit"/>
    <property type="match status" value="1"/>
</dbReference>
<feature type="region of interest" description="Disordered" evidence="2">
    <location>
        <begin position="784"/>
        <end position="806"/>
    </location>
</feature>
<feature type="region of interest" description="Disordered" evidence="2">
    <location>
        <begin position="1152"/>
        <end position="1175"/>
    </location>
</feature>
<gene>
    <name evidence="4" type="ORF">THAOC_24871</name>
</gene>
<feature type="compositionally biased region" description="Polar residues" evidence="2">
    <location>
        <begin position="171"/>
        <end position="181"/>
    </location>
</feature>
<feature type="compositionally biased region" description="Basic residues" evidence="2">
    <location>
        <begin position="794"/>
        <end position="806"/>
    </location>
</feature>
<evidence type="ECO:0000256" key="2">
    <source>
        <dbReference type="SAM" id="MobiDB-lite"/>
    </source>
</evidence>
<keyword evidence="5" id="KW-1185">Reference proteome</keyword>